<evidence type="ECO:0000256" key="7">
    <source>
        <dbReference type="ARBA" id="ARBA00012102"/>
    </source>
</evidence>
<dbReference type="InterPro" id="IPR004619">
    <property type="entry name" value="Type_III_PanK"/>
</dbReference>
<evidence type="ECO:0000256" key="16">
    <source>
        <dbReference type="ARBA" id="ARBA00040883"/>
    </source>
</evidence>
<keyword evidence="11 17" id="KW-0418">Kinase</keyword>
<evidence type="ECO:0000256" key="3">
    <source>
        <dbReference type="ARBA" id="ARBA00001972"/>
    </source>
</evidence>
<accession>A0AAU8FP91</accession>
<dbReference type="RefSeq" id="WP_353721315.1">
    <property type="nucleotide sequence ID" value="NZ_CP159289.1"/>
</dbReference>
<evidence type="ECO:0000256" key="10">
    <source>
        <dbReference type="ARBA" id="ARBA00022741"/>
    </source>
</evidence>
<dbReference type="Pfam" id="PF03309">
    <property type="entry name" value="Pan_kinase"/>
    <property type="match status" value="1"/>
</dbReference>
<evidence type="ECO:0000256" key="9">
    <source>
        <dbReference type="ARBA" id="ARBA00022679"/>
    </source>
</evidence>
<dbReference type="GO" id="GO:0005524">
    <property type="term" value="F:ATP binding"/>
    <property type="evidence" value="ECO:0007669"/>
    <property type="project" value="UniProtKB-KW"/>
</dbReference>
<keyword evidence="14" id="KW-0173">Coenzyme A biosynthesis</keyword>
<dbReference type="SUPFAM" id="SSF53067">
    <property type="entry name" value="Actin-like ATPase domain"/>
    <property type="match status" value="1"/>
</dbReference>
<proteinExistence type="inferred from homology"/>
<keyword evidence="9 17" id="KW-0808">Transferase</keyword>
<dbReference type="Gene3D" id="3.30.420.40">
    <property type="match status" value="1"/>
</dbReference>
<keyword evidence="10" id="KW-0547">Nucleotide-binding</keyword>
<evidence type="ECO:0000256" key="4">
    <source>
        <dbReference type="ARBA" id="ARBA00004496"/>
    </source>
</evidence>
<gene>
    <name evidence="17" type="ORF">ABV298_06310</name>
</gene>
<comment type="subcellular location">
    <subcellularLocation>
        <location evidence="4">Cytoplasm</location>
    </subcellularLocation>
</comment>
<protein>
    <recommendedName>
        <fullName evidence="16">Type III pantothenate kinase</fullName>
        <ecNumber evidence="7">2.7.1.33</ecNumber>
    </recommendedName>
</protein>
<dbReference type="PANTHER" id="PTHR34265">
    <property type="entry name" value="TYPE III PANTOTHENATE KINASE"/>
    <property type="match status" value="1"/>
</dbReference>
<comment type="cofactor">
    <cofactor evidence="2">
        <name>K(+)</name>
        <dbReference type="ChEBI" id="CHEBI:29103"/>
    </cofactor>
</comment>
<evidence type="ECO:0000313" key="17">
    <source>
        <dbReference type="EMBL" id="XCH26017.1"/>
    </source>
</evidence>
<comment type="pathway">
    <text evidence="5">Cofactor biosynthesis; coenzyme A biosynthesis; CoA from (R)-pantothenate: step 1/5.</text>
</comment>
<dbReference type="InterPro" id="IPR043129">
    <property type="entry name" value="ATPase_NBD"/>
</dbReference>
<evidence type="ECO:0000256" key="1">
    <source>
        <dbReference type="ARBA" id="ARBA00001206"/>
    </source>
</evidence>
<reference evidence="17" key="1">
    <citation type="submission" date="2024-06" db="EMBL/GenBank/DDBJ databases">
        <title>Sequencing and assembly of the genome of Dyadobacter sp. strain 676, a symbiont of Cyamopsis tetragonoloba.</title>
        <authorList>
            <person name="Guro P."/>
            <person name="Sazanova A."/>
            <person name="Kuznetsova I."/>
            <person name="Belimov A."/>
            <person name="Safronova V."/>
        </authorList>
    </citation>
    <scope>NUCLEOTIDE SEQUENCE</scope>
    <source>
        <strain evidence="17">676</strain>
    </source>
</reference>
<comment type="cofactor">
    <cofactor evidence="3">
        <name>NH4(+)</name>
        <dbReference type="ChEBI" id="CHEBI:28938"/>
    </cofactor>
</comment>
<dbReference type="EC" id="2.7.1.33" evidence="7"/>
<dbReference type="EMBL" id="CP159289">
    <property type="protein sequence ID" value="XCH26017.1"/>
    <property type="molecule type" value="Genomic_DNA"/>
</dbReference>
<keyword evidence="13" id="KW-0630">Potassium</keyword>
<evidence type="ECO:0000256" key="12">
    <source>
        <dbReference type="ARBA" id="ARBA00022840"/>
    </source>
</evidence>
<organism evidence="17">
    <name type="scientific">Dyadobacter sp. 676</name>
    <dbReference type="NCBI Taxonomy" id="3088362"/>
    <lineage>
        <taxon>Bacteria</taxon>
        <taxon>Pseudomonadati</taxon>
        <taxon>Bacteroidota</taxon>
        <taxon>Cytophagia</taxon>
        <taxon>Cytophagales</taxon>
        <taxon>Spirosomataceae</taxon>
        <taxon>Dyadobacter</taxon>
    </lineage>
</organism>
<evidence type="ECO:0000256" key="6">
    <source>
        <dbReference type="ARBA" id="ARBA00011738"/>
    </source>
</evidence>
<evidence type="ECO:0000256" key="13">
    <source>
        <dbReference type="ARBA" id="ARBA00022958"/>
    </source>
</evidence>
<dbReference type="GO" id="GO:0005737">
    <property type="term" value="C:cytoplasm"/>
    <property type="evidence" value="ECO:0007669"/>
    <property type="project" value="UniProtKB-SubCell"/>
</dbReference>
<sequence>MTQEEFQEALGDPVKVIGLTPETPLPIVKNYDTPQTLGADRIAAAAGANFLFPGEDLVVIDMGTCITYDLIDRNAAFQGGINFPGGADAIQRDAHVY</sequence>
<keyword evidence="8" id="KW-0963">Cytoplasm</keyword>
<evidence type="ECO:0000256" key="5">
    <source>
        <dbReference type="ARBA" id="ARBA00005225"/>
    </source>
</evidence>
<dbReference type="PANTHER" id="PTHR34265:SF1">
    <property type="entry name" value="TYPE III PANTOTHENATE KINASE"/>
    <property type="match status" value="1"/>
</dbReference>
<evidence type="ECO:0000256" key="2">
    <source>
        <dbReference type="ARBA" id="ARBA00001958"/>
    </source>
</evidence>
<name>A0AAU8FP91_9BACT</name>
<evidence type="ECO:0000256" key="8">
    <source>
        <dbReference type="ARBA" id="ARBA00022490"/>
    </source>
</evidence>
<comment type="similarity">
    <text evidence="15">Belongs to the type III pantothenate kinase family.</text>
</comment>
<comment type="subunit">
    <text evidence="6">Homodimer.</text>
</comment>
<comment type="catalytic activity">
    <reaction evidence="1">
        <text>(R)-pantothenate + ATP = (R)-4'-phosphopantothenate + ADP + H(+)</text>
        <dbReference type="Rhea" id="RHEA:16373"/>
        <dbReference type="ChEBI" id="CHEBI:10986"/>
        <dbReference type="ChEBI" id="CHEBI:15378"/>
        <dbReference type="ChEBI" id="CHEBI:29032"/>
        <dbReference type="ChEBI" id="CHEBI:30616"/>
        <dbReference type="ChEBI" id="CHEBI:456216"/>
        <dbReference type="EC" id="2.7.1.33"/>
    </reaction>
</comment>
<dbReference type="AlphaFoldDB" id="A0AAU8FP91"/>
<evidence type="ECO:0000256" key="11">
    <source>
        <dbReference type="ARBA" id="ARBA00022777"/>
    </source>
</evidence>
<keyword evidence="12" id="KW-0067">ATP-binding</keyword>
<dbReference type="GO" id="GO:0015937">
    <property type="term" value="P:coenzyme A biosynthetic process"/>
    <property type="evidence" value="ECO:0007669"/>
    <property type="project" value="UniProtKB-KW"/>
</dbReference>
<dbReference type="GO" id="GO:0004594">
    <property type="term" value="F:pantothenate kinase activity"/>
    <property type="evidence" value="ECO:0007669"/>
    <property type="project" value="UniProtKB-EC"/>
</dbReference>
<evidence type="ECO:0000256" key="14">
    <source>
        <dbReference type="ARBA" id="ARBA00022993"/>
    </source>
</evidence>
<evidence type="ECO:0000256" key="15">
    <source>
        <dbReference type="ARBA" id="ARBA00038036"/>
    </source>
</evidence>